<dbReference type="RefSeq" id="WP_169075027.1">
    <property type="nucleotide sequence ID" value="NZ_JABBXH010000003.1"/>
</dbReference>
<keyword evidence="3" id="KW-1185">Reference proteome</keyword>
<dbReference type="Proteomes" id="UP000568664">
    <property type="component" value="Unassembled WGS sequence"/>
</dbReference>
<feature type="transmembrane region" description="Helical" evidence="1">
    <location>
        <begin position="39"/>
        <end position="59"/>
    </location>
</feature>
<dbReference type="AlphaFoldDB" id="A0A7Y0LCG9"/>
<gene>
    <name evidence="2" type="ORF">HII17_08905</name>
</gene>
<organism evidence="2 3">
    <name type="scientific">Thalassotalea algicola</name>
    <dbReference type="NCBI Taxonomy" id="2716224"/>
    <lineage>
        <taxon>Bacteria</taxon>
        <taxon>Pseudomonadati</taxon>
        <taxon>Pseudomonadota</taxon>
        <taxon>Gammaproteobacteria</taxon>
        <taxon>Alteromonadales</taxon>
        <taxon>Colwelliaceae</taxon>
        <taxon>Thalassotalea</taxon>
    </lineage>
</organism>
<evidence type="ECO:0000313" key="2">
    <source>
        <dbReference type="EMBL" id="NMP31679.1"/>
    </source>
</evidence>
<feature type="transmembrane region" description="Helical" evidence="1">
    <location>
        <begin position="88"/>
        <end position="105"/>
    </location>
</feature>
<dbReference type="EMBL" id="JABBXH010000003">
    <property type="protein sequence ID" value="NMP31679.1"/>
    <property type="molecule type" value="Genomic_DNA"/>
</dbReference>
<accession>A0A7Y0LCG9</accession>
<keyword evidence="1" id="KW-0472">Membrane</keyword>
<proteinExistence type="predicted"/>
<comment type="caution">
    <text evidence="2">The sequence shown here is derived from an EMBL/GenBank/DDBJ whole genome shotgun (WGS) entry which is preliminary data.</text>
</comment>
<protein>
    <submittedName>
        <fullName evidence="2">DUF5056 domain-containing protein</fullName>
    </submittedName>
</protein>
<evidence type="ECO:0000313" key="3">
    <source>
        <dbReference type="Proteomes" id="UP000568664"/>
    </source>
</evidence>
<keyword evidence="1" id="KW-1133">Transmembrane helix</keyword>
<reference evidence="2 3" key="1">
    <citation type="submission" date="2020-04" db="EMBL/GenBank/DDBJ databases">
        <title>Thalassotalea sp. M1531, isolated from the surface of marine red alga.</title>
        <authorList>
            <person name="Pang L."/>
            <person name="Lu D.-C."/>
        </authorList>
    </citation>
    <scope>NUCLEOTIDE SEQUENCE [LARGE SCALE GENOMIC DNA]</scope>
    <source>
        <strain evidence="2 3">M1531</strain>
    </source>
</reference>
<sequence>MMKDELDQMLSSPLAEIQDDGFSRQFTQQLASYEKTRKVILTIISVVLGLVFVSFYPVVEWLEQISLLVNSFAESVTTTQKSTAISNYINYALSIPLLLIAYAFVRMEQ</sequence>
<name>A0A7Y0LCG9_9GAMM</name>
<keyword evidence="1" id="KW-0812">Transmembrane</keyword>
<evidence type="ECO:0000256" key="1">
    <source>
        <dbReference type="SAM" id="Phobius"/>
    </source>
</evidence>